<dbReference type="EMBL" id="JTFC01000031">
    <property type="protein sequence ID" value="RUS55223.1"/>
    <property type="molecule type" value="Genomic_DNA"/>
</dbReference>
<dbReference type="InterPro" id="IPR003784">
    <property type="entry name" value="BioY"/>
</dbReference>
<keyword evidence="2" id="KW-1003">Cell membrane</keyword>
<feature type="transmembrane region" description="Helical" evidence="3">
    <location>
        <begin position="148"/>
        <end position="169"/>
    </location>
</feature>
<dbReference type="Pfam" id="PF02632">
    <property type="entry name" value="BioY"/>
    <property type="match status" value="1"/>
</dbReference>
<gene>
    <name evidence="4" type="ORF">QI30_09755</name>
</gene>
<dbReference type="Gene3D" id="1.10.1760.20">
    <property type="match status" value="1"/>
</dbReference>
<protein>
    <recommendedName>
        <fullName evidence="2">Biotin transporter</fullName>
    </recommendedName>
</protein>
<evidence type="ECO:0000256" key="1">
    <source>
        <dbReference type="ARBA" id="ARBA00010692"/>
    </source>
</evidence>
<dbReference type="PANTHER" id="PTHR34295:SF1">
    <property type="entry name" value="BIOTIN TRANSPORTER BIOY"/>
    <property type="match status" value="1"/>
</dbReference>
<dbReference type="GO" id="GO:0005886">
    <property type="term" value="C:plasma membrane"/>
    <property type="evidence" value="ECO:0007669"/>
    <property type="project" value="UniProtKB-SubCell"/>
</dbReference>
<organism evidence="4 5">
    <name type="scientific">Candidatus Kurthia intestinigallinarum</name>
    <dbReference type="NCBI Taxonomy" id="1562256"/>
    <lineage>
        <taxon>Bacteria</taxon>
        <taxon>Bacillati</taxon>
        <taxon>Bacillota</taxon>
        <taxon>Bacilli</taxon>
        <taxon>Bacillales</taxon>
        <taxon>Caryophanaceae</taxon>
        <taxon>Kurthia</taxon>
    </lineage>
</organism>
<keyword evidence="3" id="KW-0812">Transmembrane</keyword>
<keyword evidence="5" id="KW-1185">Reference proteome</keyword>
<dbReference type="PIRSF" id="PIRSF016661">
    <property type="entry name" value="BioY"/>
    <property type="match status" value="1"/>
</dbReference>
<feature type="transmembrane region" description="Helical" evidence="3">
    <location>
        <begin position="115"/>
        <end position="136"/>
    </location>
</feature>
<dbReference type="GO" id="GO:0015225">
    <property type="term" value="F:biotin transmembrane transporter activity"/>
    <property type="evidence" value="ECO:0007669"/>
    <property type="project" value="UniProtKB-UniRule"/>
</dbReference>
<comment type="caution">
    <text evidence="4">The sequence shown here is derived from an EMBL/GenBank/DDBJ whole genome shotgun (WGS) entry which is preliminary data.</text>
</comment>
<feature type="transmembrane region" description="Helical" evidence="3">
    <location>
        <begin position="7"/>
        <end position="25"/>
    </location>
</feature>
<reference evidence="4 5" key="1">
    <citation type="submission" date="2014-11" db="EMBL/GenBank/DDBJ databases">
        <title>Genome sequence and analysis of novel Kurthia sp.</title>
        <authorList>
            <person name="Lawson J.N."/>
            <person name="Gonzalez J.E."/>
            <person name="Rinauldi L."/>
            <person name="Xuan Z."/>
            <person name="Firman A."/>
            <person name="Shaddox L."/>
            <person name="Trudeau A."/>
            <person name="Shah S."/>
            <person name="Reiman D."/>
        </authorList>
    </citation>
    <scope>NUCLEOTIDE SEQUENCE [LARGE SCALE GENOMIC DNA]</scope>
    <source>
        <strain evidence="4 5">3B1D</strain>
    </source>
</reference>
<proteinExistence type="inferred from homology"/>
<dbReference type="PANTHER" id="PTHR34295">
    <property type="entry name" value="BIOTIN TRANSPORTER BIOY"/>
    <property type="match status" value="1"/>
</dbReference>
<keyword evidence="3" id="KW-1133">Transmembrane helix</keyword>
<evidence type="ECO:0000313" key="5">
    <source>
        <dbReference type="Proteomes" id="UP000288623"/>
    </source>
</evidence>
<dbReference type="AlphaFoldDB" id="A0A433RSU3"/>
<sequence length="184" mass="19518">MQHHKLKMWIVSALFAAIIAIFAQLTIPLPLIPITGQTLAVGLAVTILGLRYGTLSVVLYILLGAIGLPVFSGMTGGIGIILGPTGGYIAGFIVQALAMGLYFKKFGYSKAQAIIANILGMVITLAFGTAWLKVLADLTWMKAVLSGTVPFIIVGLLKAVIAGWVGSIVRERLVKIRLLETKTV</sequence>
<keyword evidence="2 3" id="KW-0472">Membrane</keyword>
<comment type="similarity">
    <text evidence="1 2">Belongs to the BioY family.</text>
</comment>
<name>A0A433RSU3_9BACL</name>
<dbReference type="OrthoDB" id="9803495at2"/>
<evidence type="ECO:0000256" key="3">
    <source>
        <dbReference type="SAM" id="Phobius"/>
    </source>
</evidence>
<dbReference type="RefSeq" id="WP_126990684.1">
    <property type="nucleotide sequence ID" value="NZ_JTFC01000031.1"/>
</dbReference>
<evidence type="ECO:0000256" key="2">
    <source>
        <dbReference type="PIRNR" id="PIRNR016661"/>
    </source>
</evidence>
<dbReference type="Proteomes" id="UP000288623">
    <property type="component" value="Unassembled WGS sequence"/>
</dbReference>
<accession>A0A433RSU3</accession>
<feature type="transmembrane region" description="Helical" evidence="3">
    <location>
        <begin position="31"/>
        <end position="50"/>
    </location>
</feature>
<keyword evidence="2" id="KW-0813">Transport</keyword>
<evidence type="ECO:0000313" key="4">
    <source>
        <dbReference type="EMBL" id="RUS55223.1"/>
    </source>
</evidence>
<comment type="subcellular location">
    <subcellularLocation>
        <location evidence="2">Cell membrane</location>
        <topology evidence="2">Multi-pass membrane protein</topology>
    </subcellularLocation>
</comment>